<dbReference type="SUPFAM" id="SSF53335">
    <property type="entry name" value="S-adenosyl-L-methionine-dependent methyltransferases"/>
    <property type="match status" value="1"/>
</dbReference>
<keyword evidence="7" id="KW-0694">RNA-binding</keyword>
<dbReference type="Proteomes" id="UP000330807">
    <property type="component" value="Unassembled WGS sequence"/>
</dbReference>
<dbReference type="Pfam" id="PF01170">
    <property type="entry name" value="UPF0020"/>
    <property type="match status" value="1"/>
</dbReference>
<evidence type="ECO:0000259" key="9">
    <source>
        <dbReference type="PROSITE" id="PS51165"/>
    </source>
</evidence>
<dbReference type="Pfam" id="PF10672">
    <property type="entry name" value="Methyltrans_SAM"/>
    <property type="match status" value="1"/>
</dbReference>
<dbReference type="InterPro" id="IPR000241">
    <property type="entry name" value="RlmKL-like_Mtase"/>
</dbReference>
<dbReference type="NCBIfam" id="NF008748">
    <property type="entry name" value="PRK11783.1"/>
    <property type="match status" value="1"/>
</dbReference>
<dbReference type="Pfam" id="PF22020">
    <property type="entry name" value="RlmL_1st"/>
    <property type="match status" value="1"/>
</dbReference>
<accession>A0A5K1J1F1</accession>
<dbReference type="PANTHER" id="PTHR47313">
    <property type="entry name" value="RIBOSOMAL RNA LARGE SUBUNIT METHYLTRANSFERASE K/L"/>
    <property type="match status" value="1"/>
</dbReference>
<dbReference type="EC" id="2.1.1.173" evidence="6"/>
<feature type="compositionally biased region" description="Basic residues" evidence="8">
    <location>
        <begin position="842"/>
        <end position="856"/>
    </location>
</feature>
<protein>
    <recommendedName>
        <fullName evidence="6">Ribosomal RNA large subunit methyltransferase K/L</fullName>
    </recommendedName>
    <domain>
        <recommendedName>
            <fullName evidence="6">23S rRNA m2G2445 methyltransferase</fullName>
            <ecNumber evidence="6">2.1.1.173</ecNumber>
        </recommendedName>
        <alternativeName>
            <fullName evidence="6">rRNA (guanine-N(2)-)-methyltransferase RlmL</fullName>
        </alternativeName>
    </domain>
    <domain>
        <recommendedName>
            <fullName evidence="6">23S rRNA m7G2069 methyltransferase</fullName>
            <ecNumber evidence="6">2.1.1.264</ecNumber>
        </recommendedName>
        <alternativeName>
            <fullName evidence="6">rRNA (guanine-N(7)-)-methyltransferase RlmK</fullName>
        </alternativeName>
    </domain>
</protein>
<dbReference type="RefSeq" id="WP_156063482.1">
    <property type="nucleotide sequence ID" value="NZ_CABWIH010000037.1"/>
</dbReference>
<gene>
    <name evidence="6 10" type="primary">rlmL</name>
    <name evidence="10" type="ORF">LMKDKBCB_01924</name>
</gene>
<dbReference type="HAMAP" id="MF_01858">
    <property type="entry name" value="23SrRNA_methyltr_KL"/>
    <property type="match status" value="1"/>
</dbReference>
<evidence type="ECO:0000313" key="11">
    <source>
        <dbReference type="Proteomes" id="UP000330807"/>
    </source>
</evidence>
<dbReference type="GO" id="GO:0070043">
    <property type="term" value="F:rRNA (guanine-N7-)-methyltransferase activity"/>
    <property type="evidence" value="ECO:0007669"/>
    <property type="project" value="UniProtKB-UniRule"/>
</dbReference>
<comment type="subcellular location">
    <subcellularLocation>
        <location evidence="6">Cytoplasm</location>
    </subcellularLocation>
</comment>
<keyword evidence="5 6" id="KW-0949">S-adenosyl-L-methionine</keyword>
<feature type="domain" description="THUMP" evidence="9">
    <location>
        <begin position="42"/>
        <end position="153"/>
    </location>
</feature>
<feature type="region of interest" description="Disordered" evidence="8">
    <location>
        <begin position="549"/>
        <end position="569"/>
    </location>
</feature>
<dbReference type="CDD" id="cd11715">
    <property type="entry name" value="THUMP_AdoMetMT"/>
    <property type="match status" value="1"/>
</dbReference>
<keyword evidence="3 6" id="KW-0489">Methyltransferase</keyword>
<evidence type="ECO:0000256" key="7">
    <source>
        <dbReference type="PROSITE-ProRule" id="PRU00529"/>
    </source>
</evidence>
<dbReference type="Pfam" id="PF02926">
    <property type="entry name" value="THUMP"/>
    <property type="match status" value="1"/>
</dbReference>
<dbReference type="Gene3D" id="3.30.2130.30">
    <property type="match status" value="2"/>
</dbReference>
<sequence length="856" mass="94223">MEFYASCPEGFESALADELKRLGLSHVRRLKGRATFEGELEEGYRACLWSRLASRVFVVLGRFEAQDADELYDGVYDIAWENIVRPGATIAITARGVTEQLRNTRFSALRAKDALCDRLAEATGCRADIDAADPDVHLLLSLRQRRASISLDLSGDPLFKRLPPAATRAGEGTHVLRPDYAALVLAQIGWTALCERELTADDYENEALPTLIDASCAGGGLLLEAVNILTDRAPGAARERWGFEGWQLHDADLWERLRTEARERETEARERQARIVAVDVDPAARKTAERMVKCAGYKRFVDFCAAKSATVLDHAGAVAGAAVVADTTETPLSLMHDAMTLVGELHRAPELTAAPVAALTRDGLMERALHAEPARSIAVMPNNEEATVEVWPSLDHAAAAFEAATNAGAAGEAADVDNANDKGSTAPAMPEPAATLDLGDGKPLPVLIPESEQFANRLRKNARLRRKWAKREGVSCYRVYDADLPDYSAAIDLYEGCPQTPGRWLVIAEYAAPKTIDPALAQARMLDILAIAPRILDVPAEHVHAKARMRSRGGSQYGKQGAGKGGSGERANIARRRLPLIEEGGLTFAVNFDDYLDVGIFLDHRVTRNLVREHAKQARRFLNLFAYTGTATCYAADGGVEETVTVDLSNTYLDWAERNMRQNGFVGPQHHFVRDDVLAWIRDQRQTRNRWDLVFVDPPTFSNSSKMGRRTWDVQRDHVELLAGVSRLLAQGGHAIFSCNLRGFRPETRKLARAGVVLEDITAQTIPEDFARNQKVHHCYIVRRLPIEDAMAEVGFSAEEIAERVEELRNPETRKPRAAVPAHAQAGNGKSNFADKPSPAGKPKKKKFYASKPKGR</sequence>
<dbReference type="Gene3D" id="3.40.50.150">
    <property type="entry name" value="Vaccinia Virus protein VP39"/>
    <property type="match status" value="1"/>
</dbReference>
<keyword evidence="4 6" id="KW-0808">Transferase</keyword>
<comment type="catalytic activity">
    <reaction evidence="6">
        <text>guanosine(2445) in 23S rRNA + S-adenosyl-L-methionine = N(2)-methylguanosine(2445) in 23S rRNA + S-adenosyl-L-homocysteine + H(+)</text>
        <dbReference type="Rhea" id="RHEA:42740"/>
        <dbReference type="Rhea" id="RHEA-COMP:10215"/>
        <dbReference type="Rhea" id="RHEA-COMP:10216"/>
        <dbReference type="ChEBI" id="CHEBI:15378"/>
        <dbReference type="ChEBI" id="CHEBI:57856"/>
        <dbReference type="ChEBI" id="CHEBI:59789"/>
        <dbReference type="ChEBI" id="CHEBI:74269"/>
        <dbReference type="ChEBI" id="CHEBI:74481"/>
        <dbReference type="EC" id="2.1.1.173"/>
    </reaction>
</comment>
<evidence type="ECO:0000256" key="4">
    <source>
        <dbReference type="ARBA" id="ARBA00022679"/>
    </source>
</evidence>
<evidence type="ECO:0000256" key="5">
    <source>
        <dbReference type="ARBA" id="ARBA00022691"/>
    </source>
</evidence>
<dbReference type="PIRSF" id="PIRSF037618">
    <property type="entry name" value="RNA_Mtase_bacteria_prd"/>
    <property type="match status" value="1"/>
</dbReference>
<evidence type="ECO:0000256" key="2">
    <source>
        <dbReference type="ARBA" id="ARBA00022552"/>
    </source>
</evidence>
<comment type="catalytic activity">
    <reaction evidence="6">
        <text>guanosine(2069) in 23S rRNA + S-adenosyl-L-methionine = N(2)-methylguanosine(2069) in 23S rRNA + S-adenosyl-L-homocysteine + H(+)</text>
        <dbReference type="Rhea" id="RHEA:43772"/>
        <dbReference type="Rhea" id="RHEA-COMP:10688"/>
        <dbReference type="Rhea" id="RHEA-COMP:10689"/>
        <dbReference type="ChEBI" id="CHEBI:15378"/>
        <dbReference type="ChEBI" id="CHEBI:57856"/>
        <dbReference type="ChEBI" id="CHEBI:59789"/>
        <dbReference type="ChEBI" id="CHEBI:74269"/>
        <dbReference type="ChEBI" id="CHEBI:74481"/>
        <dbReference type="EC" id="2.1.1.264"/>
    </reaction>
</comment>
<dbReference type="Gene3D" id="3.30.750.80">
    <property type="entry name" value="RNA methyltransferase domain (HRMD) like"/>
    <property type="match status" value="1"/>
</dbReference>
<dbReference type="InterPro" id="IPR017244">
    <property type="entry name" value="23SrRNA_methyltr_KL"/>
</dbReference>
<evidence type="ECO:0000313" key="10">
    <source>
        <dbReference type="EMBL" id="VWL96100.1"/>
    </source>
</evidence>
<dbReference type="GO" id="GO:0052915">
    <property type="term" value="F:23S rRNA (guanine(2445)-N(2))-methyltransferase activity"/>
    <property type="evidence" value="ECO:0007669"/>
    <property type="project" value="UniProtKB-UniRule"/>
</dbReference>
<keyword evidence="2 6" id="KW-0698">rRNA processing</keyword>
<evidence type="ECO:0000256" key="1">
    <source>
        <dbReference type="ARBA" id="ARBA00022490"/>
    </source>
</evidence>
<dbReference type="GO" id="GO:0003723">
    <property type="term" value="F:RNA binding"/>
    <property type="evidence" value="ECO:0007669"/>
    <property type="project" value="UniProtKB-UniRule"/>
</dbReference>
<dbReference type="PROSITE" id="PS51165">
    <property type="entry name" value="THUMP"/>
    <property type="match status" value="1"/>
</dbReference>
<reference evidence="10 11" key="1">
    <citation type="submission" date="2019-10" db="EMBL/GenBank/DDBJ databases">
        <authorList>
            <person name="Wolf R A."/>
        </authorList>
    </citation>
    <scope>NUCLEOTIDE SEQUENCE [LARGE SCALE GENOMIC DNA]</scope>
    <source>
        <strain evidence="10">Collinsella_aerofaciens_AK_138A</strain>
    </source>
</reference>
<dbReference type="PANTHER" id="PTHR47313:SF1">
    <property type="entry name" value="RIBOSOMAL RNA LARGE SUBUNIT METHYLTRANSFERASE K_L"/>
    <property type="match status" value="1"/>
</dbReference>
<dbReference type="AlphaFoldDB" id="A0A5K1J1F1"/>
<name>A0A5K1J1F1_9ACTN</name>
<proteinExistence type="inferred from homology"/>
<dbReference type="InterPro" id="IPR019614">
    <property type="entry name" value="SAM-dep_methyl-trfase"/>
</dbReference>
<comment type="similarity">
    <text evidence="6">Belongs to the methyltransferase superfamily. RlmKL family.</text>
</comment>
<dbReference type="GO" id="GO:0005737">
    <property type="term" value="C:cytoplasm"/>
    <property type="evidence" value="ECO:0007669"/>
    <property type="project" value="UniProtKB-SubCell"/>
</dbReference>
<dbReference type="EC" id="2.1.1.264" evidence="6"/>
<dbReference type="InterPro" id="IPR054170">
    <property type="entry name" value="RlmL_1st"/>
</dbReference>
<evidence type="ECO:0000256" key="6">
    <source>
        <dbReference type="HAMAP-Rule" id="MF_01858"/>
    </source>
</evidence>
<evidence type="ECO:0000256" key="8">
    <source>
        <dbReference type="SAM" id="MobiDB-lite"/>
    </source>
</evidence>
<comment type="function">
    <text evidence="6">Specifically methylates the guanine in position 2445 (m2G2445) and the guanine in position 2069 (m7G2069) of 23S rRNA.</text>
</comment>
<dbReference type="SMART" id="SM00981">
    <property type="entry name" value="THUMP"/>
    <property type="match status" value="1"/>
</dbReference>
<keyword evidence="1 6" id="KW-0963">Cytoplasm</keyword>
<evidence type="ECO:0000256" key="3">
    <source>
        <dbReference type="ARBA" id="ARBA00022603"/>
    </source>
</evidence>
<dbReference type="InterPro" id="IPR004114">
    <property type="entry name" value="THUMP_dom"/>
</dbReference>
<dbReference type="CDD" id="cd02440">
    <property type="entry name" value="AdoMet_MTases"/>
    <property type="match status" value="1"/>
</dbReference>
<feature type="region of interest" description="Disordered" evidence="8">
    <location>
        <begin position="807"/>
        <end position="856"/>
    </location>
</feature>
<organism evidence="10 11">
    <name type="scientific">Collinsella aerofaciens</name>
    <dbReference type="NCBI Taxonomy" id="74426"/>
    <lineage>
        <taxon>Bacteria</taxon>
        <taxon>Bacillati</taxon>
        <taxon>Actinomycetota</taxon>
        <taxon>Coriobacteriia</taxon>
        <taxon>Coriobacteriales</taxon>
        <taxon>Coriobacteriaceae</taxon>
        <taxon>Collinsella</taxon>
    </lineage>
</organism>
<dbReference type="InterPro" id="IPR029063">
    <property type="entry name" value="SAM-dependent_MTases_sf"/>
</dbReference>
<dbReference type="EMBL" id="CABWIH010000037">
    <property type="protein sequence ID" value="VWL96100.1"/>
    <property type="molecule type" value="Genomic_DNA"/>
</dbReference>